<organism evidence="9">
    <name type="scientific">Trypanosoma brucei rhodesiense</name>
    <dbReference type="NCBI Taxonomy" id="31286"/>
    <lineage>
        <taxon>Eukaryota</taxon>
        <taxon>Discoba</taxon>
        <taxon>Euglenozoa</taxon>
        <taxon>Kinetoplastea</taxon>
        <taxon>Metakinetoplastina</taxon>
        <taxon>Trypanosomatida</taxon>
        <taxon>Trypanosomatidae</taxon>
        <taxon>Trypanosoma</taxon>
    </lineage>
</organism>
<keyword evidence="4" id="KW-0472">Membrane</keyword>
<reference evidence="9" key="1">
    <citation type="journal article" date="1999" name="J. Biol. Chem.">
        <title>Leaky transcription of variant surface glycoprotein gene expression sites in bloodstream african trypanosomes.</title>
        <authorList>
            <person name="Alarcon C.M."/>
            <person name="Pedram M."/>
            <person name="Donelson J.E."/>
        </authorList>
    </citation>
    <scope>NUCLEOTIDE SEQUENCE</scope>
</reference>
<dbReference type="EMBL" id="AF068704">
    <property type="protein sequence ID" value="AAC33574.1"/>
    <property type="molecule type" value="mRNA"/>
</dbReference>
<evidence type="ECO:0000256" key="6">
    <source>
        <dbReference type="ARBA" id="ARBA00023288"/>
    </source>
</evidence>
<evidence type="ECO:0000313" key="9">
    <source>
        <dbReference type="EMBL" id="AAC33574.1"/>
    </source>
</evidence>
<dbReference type="InterPro" id="IPR001812">
    <property type="entry name" value="Trypano_VSG_A_N_dom"/>
</dbReference>
<accession>O76428</accession>
<comment type="subcellular location">
    <subcellularLocation>
        <location evidence="1">Cell membrane</location>
        <topology evidence="1">Lipid-anchor</topology>
        <topology evidence="1">GPI-anchor</topology>
    </subcellularLocation>
</comment>
<keyword evidence="5" id="KW-0325">Glycoprotein</keyword>
<dbReference type="Pfam" id="PF00913">
    <property type="entry name" value="Trypan_glycop"/>
    <property type="match status" value="1"/>
</dbReference>
<evidence type="ECO:0000259" key="8">
    <source>
        <dbReference type="Pfam" id="PF00913"/>
    </source>
</evidence>
<evidence type="ECO:0000256" key="1">
    <source>
        <dbReference type="ARBA" id="ARBA00004609"/>
    </source>
</evidence>
<sequence>MRFWFVLLALLGKETYAYENERNALNATAANKVCGLSTYLKGIAHRVNSESAVVTEKLSDLKMRSIQLQLSVMRNRVPSGEKDCKDIRTLLKTVLRNEFTFQQELEEMRNASALAAAAAGLAAGRLEEWIFLFAQAAGGSSQFCISVGRTGPAEYNNLQECFDGKIGPETLYKIEDSRVKESAKKSLQLHEALSSISFSSLGVKNIRGGNGRDGCNLVRTDTNGILNGGSPTRHNLTWGGGVMNFGSYQNGSMYVEGGEYGDATEYDAVRWTEDPSKVSIFEDVIRLFARFQEAKNAVMMRIKTTVDELTKCIGKKEAELTNDQIYEEFIWETIHRLELSKRVSEQPSLGEEEETILKSNYTAEPVRGPFTGAGPTRQQYIRVFLPLHFVVQFYCLECCEGRMRPKLRCFA</sequence>
<feature type="chain" id="PRO_5004159995" evidence="7">
    <location>
        <begin position="18"/>
        <end position="411"/>
    </location>
</feature>
<dbReference type="Gene3D" id="3.90.150.10">
    <property type="entry name" value="Variant Surface Glycoprotein, subunit A domain 1"/>
    <property type="match status" value="1"/>
</dbReference>
<proteinExistence type="evidence at transcript level"/>
<evidence type="ECO:0000256" key="4">
    <source>
        <dbReference type="ARBA" id="ARBA00023136"/>
    </source>
</evidence>
<evidence type="ECO:0000256" key="3">
    <source>
        <dbReference type="ARBA" id="ARBA00022622"/>
    </source>
</evidence>
<keyword evidence="2" id="KW-1003">Cell membrane</keyword>
<name>O76428_TRYBR</name>
<feature type="domain" description="Trypanosome variant surface glycoprotein A-type N-terminal" evidence="8">
    <location>
        <begin position="11"/>
        <end position="243"/>
    </location>
</feature>
<protein>
    <submittedName>
        <fullName evidence="9">Transferrin-binding protein</fullName>
    </submittedName>
</protein>
<keyword evidence="3" id="KW-0336">GPI-anchor</keyword>
<keyword evidence="6" id="KW-0449">Lipoprotein</keyword>
<keyword evidence="7" id="KW-0732">Signal</keyword>
<dbReference type="GO" id="GO:0042783">
    <property type="term" value="P:symbiont-mediated evasion of host immune response"/>
    <property type="evidence" value="ECO:0007669"/>
    <property type="project" value="InterPro"/>
</dbReference>
<evidence type="ECO:0000256" key="7">
    <source>
        <dbReference type="SAM" id="SignalP"/>
    </source>
</evidence>
<dbReference type="AlphaFoldDB" id="O76428"/>
<feature type="signal peptide" evidence="7">
    <location>
        <begin position="1"/>
        <end position="17"/>
    </location>
</feature>
<dbReference type="GO" id="GO:0098552">
    <property type="term" value="C:side of membrane"/>
    <property type="evidence" value="ECO:0007669"/>
    <property type="project" value="UniProtKB-KW"/>
</dbReference>
<dbReference type="GO" id="GO:0005886">
    <property type="term" value="C:plasma membrane"/>
    <property type="evidence" value="ECO:0007669"/>
    <property type="project" value="UniProtKB-SubCell"/>
</dbReference>
<evidence type="ECO:0000256" key="2">
    <source>
        <dbReference type="ARBA" id="ARBA00022475"/>
    </source>
</evidence>
<gene>
    <name evidence="9" type="primary">ESAG 6-c</name>
</gene>
<dbReference type="SUPFAM" id="SSF58087">
    <property type="entry name" value="Variant surface glycoprotein (N-terminal domain)"/>
    <property type="match status" value="1"/>
</dbReference>
<evidence type="ECO:0000256" key="5">
    <source>
        <dbReference type="ARBA" id="ARBA00023180"/>
    </source>
</evidence>